<sequence length="619" mass="68050">MTQSKRFLAVTLASVALLGLGLKENEVVNAASAKVVTNHDPYAKPQQTKDWANAKKYKNYLPVQFLGINDFHGGLERTYTANIDGHSYKNAGGAARLASYLNDAQGYFKKVNPKGKTFRVEAGDMVGASPANSALLNDEPTVHVLRQMNFSVGTLGNHEFDHGLAEFHRILIGAKPNMNEASKYGYTSILKDYPHQNSKIQIVIANVVNRSNGKIPFCFKPYTIKTVKQGKKSVKVGFIGILTTTMPSLTTYNNYHPYRYLDEAKTIAKYEKILRNKGVKAIVVLAHTGANSADNQTTGASVDILKKLYKIDPHNSVDLYIAAHSHQYANATVGHTKLMQAIYSGAAFDNAIGYLNPKTHDFAKNSLVGHVYPVQSASAEPTIKDDAKVAAIVKDADKRTDDLANEKIGQASLAETILSGRGHSLYSEESPAGNVAVDAQLYETNKLVKEKHAKYTVNFAMTNTGGVRSDLVVGKGKSITLGAARAVQPWYNDLYVISMTGQQIYNVLNQQNYNGETRYLLISGMKLKYTETNSGANRYHVSEVIDNATGKPLDSNKRYNIVINSFLHDGGDNFTEFRKAKLVDNQIGKDTDFLVQYIKDMSKDGNSLVAPTADRKQKQ</sequence>
<dbReference type="SUPFAM" id="SSF56300">
    <property type="entry name" value="Metallo-dependent phosphatases"/>
    <property type="match status" value="1"/>
</dbReference>
<organism evidence="7 8">
    <name type="scientific">Lactobacillus crispatus</name>
    <dbReference type="NCBI Taxonomy" id="47770"/>
    <lineage>
        <taxon>Bacteria</taxon>
        <taxon>Bacillati</taxon>
        <taxon>Bacillota</taxon>
        <taxon>Bacilli</taxon>
        <taxon>Lactobacillales</taxon>
        <taxon>Lactobacillaceae</taxon>
        <taxon>Lactobacillus</taxon>
    </lineage>
</organism>
<dbReference type="Proteomes" id="UP001253287">
    <property type="component" value="Unassembled WGS sequence"/>
</dbReference>
<dbReference type="GO" id="GO:0030288">
    <property type="term" value="C:outer membrane-bounded periplasmic space"/>
    <property type="evidence" value="ECO:0007669"/>
    <property type="project" value="TreeGrafter"/>
</dbReference>
<dbReference type="Proteomes" id="UP000231914">
    <property type="component" value="Unassembled WGS sequence"/>
</dbReference>
<dbReference type="AlphaFoldDB" id="A0A2M9WK47"/>
<evidence type="ECO:0000313" key="8">
    <source>
        <dbReference type="Proteomes" id="UP000231914"/>
    </source>
</evidence>
<keyword evidence="1" id="KW-0732">Signal</keyword>
<comment type="caution">
    <text evidence="7">The sequence shown here is derived from an EMBL/GenBank/DDBJ whole genome shotgun (WGS) entry which is preliminary data.</text>
</comment>
<evidence type="ECO:0000313" key="7">
    <source>
        <dbReference type="EMBL" id="PJZ09961.1"/>
    </source>
</evidence>
<gene>
    <name evidence="7" type="ORF">BHU41_02810</name>
    <name evidence="6" type="ORF">GTK63_07065</name>
    <name evidence="5" type="ORF">RON39_02225</name>
</gene>
<keyword evidence="2" id="KW-0547">Nucleotide-binding</keyword>
<dbReference type="PRINTS" id="PR01607">
    <property type="entry name" value="APYRASEFAMLY"/>
</dbReference>
<evidence type="ECO:0000313" key="5">
    <source>
        <dbReference type="EMBL" id="MDT9608949.1"/>
    </source>
</evidence>
<proteinExistence type="inferred from homology"/>
<name>A0A2M9WK47_9LACO</name>
<protein>
    <submittedName>
        <fullName evidence="7">Bifunctional metallophosphatase/5'-nucleotidase</fullName>
    </submittedName>
</protein>
<dbReference type="InterPro" id="IPR004843">
    <property type="entry name" value="Calcineurin-like_PHP"/>
</dbReference>
<dbReference type="EMBL" id="JAVTXN010000007">
    <property type="protein sequence ID" value="MDT9608949.1"/>
    <property type="molecule type" value="Genomic_DNA"/>
</dbReference>
<evidence type="ECO:0000259" key="3">
    <source>
        <dbReference type="Pfam" id="PF00149"/>
    </source>
</evidence>
<dbReference type="Gene3D" id="3.90.780.10">
    <property type="entry name" value="5'-Nucleotidase, C-terminal domain"/>
    <property type="match status" value="1"/>
</dbReference>
<dbReference type="Gene3D" id="3.60.21.10">
    <property type="match status" value="1"/>
</dbReference>
<dbReference type="GO" id="GO:0008768">
    <property type="term" value="F:UDP-sugar diphosphatase activity"/>
    <property type="evidence" value="ECO:0007669"/>
    <property type="project" value="TreeGrafter"/>
</dbReference>
<reference evidence="5" key="3">
    <citation type="submission" date="2023-08" db="EMBL/GenBank/DDBJ databases">
        <title>Lactobacillus from the Female Urinary Tract.</title>
        <authorList>
            <person name="Stegman N."/>
            <person name="Jackson B."/>
            <person name="Steiling M."/>
            <person name="Sedano C."/>
            <person name="Wolfe A."/>
            <person name="Putonti C."/>
        </authorList>
    </citation>
    <scope>NUCLEOTIDE SEQUENCE</scope>
    <source>
        <strain evidence="5">UMB5661</strain>
    </source>
</reference>
<dbReference type="Pfam" id="PF02872">
    <property type="entry name" value="5_nucleotid_C"/>
    <property type="match status" value="1"/>
</dbReference>
<evidence type="ECO:0000313" key="6">
    <source>
        <dbReference type="EMBL" id="MYN54067.1"/>
    </source>
</evidence>
<dbReference type="PANTHER" id="PTHR11575">
    <property type="entry name" value="5'-NUCLEOTIDASE-RELATED"/>
    <property type="match status" value="1"/>
</dbReference>
<dbReference type="PANTHER" id="PTHR11575:SF24">
    <property type="entry name" value="5'-NUCLEOTIDASE"/>
    <property type="match status" value="1"/>
</dbReference>
<comment type="similarity">
    <text evidence="2">Belongs to the 5'-nucleotidase family.</text>
</comment>
<dbReference type="InterPro" id="IPR006146">
    <property type="entry name" value="5'-Nucleotdase_CS"/>
</dbReference>
<dbReference type="GO" id="GO:0046872">
    <property type="term" value="F:metal ion binding"/>
    <property type="evidence" value="ECO:0007669"/>
    <property type="project" value="InterPro"/>
</dbReference>
<feature type="domain" description="5'-Nucleotidase C-terminal" evidence="4">
    <location>
        <begin position="421"/>
        <end position="577"/>
    </location>
</feature>
<dbReference type="GO" id="GO:0000166">
    <property type="term" value="F:nucleotide binding"/>
    <property type="evidence" value="ECO:0007669"/>
    <property type="project" value="UniProtKB-KW"/>
</dbReference>
<evidence type="ECO:0000256" key="1">
    <source>
        <dbReference type="ARBA" id="ARBA00022729"/>
    </source>
</evidence>
<dbReference type="InterPro" id="IPR029052">
    <property type="entry name" value="Metallo-depent_PP-like"/>
</dbReference>
<evidence type="ECO:0000256" key="2">
    <source>
        <dbReference type="RuleBase" id="RU362119"/>
    </source>
</evidence>
<dbReference type="PROSITE" id="PS00786">
    <property type="entry name" value="5_NUCLEOTIDASE_2"/>
    <property type="match status" value="1"/>
</dbReference>
<reference evidence="6 9" key="2">
    <citation type="submission" date="2020-01" db="EMBL/GenBank/DDBJ databases">
        <title>Vaginal microbiome of pregnant Indian women: Insights into the genome of dominants Lactobacillus species.</title>
        <authorList>
            <person name="Das B."/>
            <person name="Mehta O."/>
            <person name="Ghosh T.S."/>
            <person name="Kothidar A."/>
            <person name="Gowtham M.R."/>
            <person name="Mitra R."/>
            <person name="Kshetrapal P."/>
            <person name="Wadhwa N."/>
            <person name="Thiruvengadam R."/>
            <person name="Nair G.B."/>
            <person name="Bhatnagar S."/>
            <person name="Pore S."/>
        </authorList>
    </citation>
    <scope>NUCLEOTIDE SEQUENCE [LARGE SCALE GENOMIC DNA]</scope>
    <source>
        <strain evidence="6 9">Indica2</strain>
    </source>
</reference>
<dbReference type="RefSeq" id="WP_100733277.1">
    <property type="nucleotide sequence ID" value="NZ_JAGSXU010000003.1"/>
</dbReference>
<dbReference type="GO" id="GO:0008253">
    <property type="term" value="F:5'-nucleotidase activity"/>
    <property type="evidence" value="ECO:0007669"/>
    <property type="project" value="TreeGrafter"/>
</dbReference>
<dbReference type="InterPro" id="IPR036907">
    <property type="entry name" value="5'-Nucleotdase_C_sf"/>
</dbReference>
<dbReference type="InterPro" id="IPR006179">
    <property type="entry name" value="5_nucleotidase/apyrase"/>
</dbReference>
<keyword evidence="2" id="KW-0378">Hydrolase</keyword>
<accession>A0A2M9WK47</accession>
<dbReference type="SUPFAM" id="SSF55816">
    <property type="entry name" value="5'-nucleotidase (syn. UDP-sugar hydrolase), C-terminal domain"/>
    <property type="match status" value="1"/>
</dbReference>
<dbReference type="Proteomes" id="UP000460132">
    <property type="component" value="Unassembled WGS sequence"/>
</dbReference>
<dbReference type="InterPro" id="IPR008334">
    <property type="entry name" value="5'-Nucleotdase_C"/>
</dbReference>
<evidence type="ECO:0000259" key="4">
    <source>
        <dbReference type="Pfam" id="PF02872"/>
    </source>
</evidence>
<dbReference type="Pfam" id="PF00149">
    <property type="entry name" value="Metallophos"/>
    <property type="match status" value="1"/>
</dbReference>
<dbReference type="GO" id="GO:0009166">
    <property type="term" value="P:nucleotide catabolic process"/>
    <property type="evidence" value="ECO:0007669"/>
    <property type="project" value="InterPro"/>
</dbReference>
<dbReference type="EMBL" id="WWFF01000009">
    <property type="protein sequence ID" value="MYN54067.1"/>
    <property type="molecule type" value="Genomic_DNA"/>
</dbReference>
<reference evidence="7 8" key="1">
    <citation type="submission" date="2016-10" db="EMBL/GenBank/DDBJ databases">
        <title>WGS of isloates from the oral cavity of healthy individuals.</title>
        <authorList>
            <person name="Sharma S."/>
            <person name="Pal V.K."/>
            <person name="Patil P.B."/>
            <person name="Korpole S."/>
            <person name="Grover V."/>
        </authorList>
    </citation>
    <scope>NUCLEOTIDE SEQUENCE [LARGE SCALE GENOMIC DNA]</scope>
    <source>
        <strain evidence="7 8">DISK12</strain>
    </source>
</reference>
<feature type="domain" description="Calcineurin-like phosphoesterase" evidence="3">
    <location>
        <begin position="65"/>
        <end position="328"/>
    </location>
</feature>
<dbReference type="EMBL" id="MKXG01000410">
    <property type="protein sequence ID" value="PJZ09961.1"/>
    <property type="molecule type" value="Genomic_DNA"/>
</dbReference>
<evidence type="ECO:0000313" key="9">
    <source>
        <dbReference type="Proteomes" id="UP000460132"/>
    </source>
</evidence>